<dbReference type="EMBL" id="JMSN01000117">
    <property type="protein sequence ID" value="KDN38511.1"/>
    <property type="molecule type" value="Genomic_DNA"/>
</dbReference>
<dbReference type="SUPFAM" id="SSF52833">
    <property type="entry name" value="Thioredoxin-like"/>
    <property type="match status" value="1"/>
</dbReference>
<dbReference type="HOGENOM" id="CLU_1482996_0_0_1"/>
<dbReference type="PANTHER" id="PTHR45663">
    <property type="entry name" value="GEO12009P1"/>
    <property type="match status" value="1"/>
</dbReference>
<dbReference type="RefSeq" id="XP_013240736.1">
    <property type="nucleotide sequence ID" value="XM_013385282.1"/>
</dbReference>
<keyword evidence="3" id="KW-1185">Reference proteome</keyword>
<feature type="domain" description="Thioredoxin" evidence="1">
    <location>
        <begin position="42"/>
        <end position="182"/>
    </location>
</feature>
<dbReference type="CDD" id="cd02947">
    <property type="entry name" value="TRX_family"/>
    <property type="match status" value="1"/>
</dbReference>
<reference evidence="2 3" key="1">
    <citation type="submission" date="2014-05" db="EMBL/GenBank/DDBJ databases">
        <title>Draft genome sequence of a rare smut relative, Tilletiaria anomala UBC 951.</title>
        <authorList>
            <consortium name="DOE Joint Genome Institute"/>
            <person name="Toome M."/>
            <person name="Kuo A."/>
            <person name="Henrissat B."/>
            <person name="Lipzen A."/>
            <person name="Tritt A."/>
            <person name="Yoshinaga Y."/>
            <person name="Zane M."/>
            <person name="Barry K."/>
            <person name="Grigoriev I.V."/>
            <person name="Spatafora J.W."/>
            <person name="Aimea M.C."/>
        </authorList>
    </citation>
    <scope>NUCLEOTIDE SEQUENCE [LARGE SCALE GENOMIC DNA]</scope>
    <source>
        <strain evidence="2 3">UBC 951</strain>
    </source>
</reference>
<dbReference type="GO" id="GO:0005737">
    <property type="term" value="C:cytoplasm"/>
    <property type="evidence" value="ECO:0007669"/>
    <property type="project" value="TreeGrafter"/>
</dbReference>
<dbReference type="GO" id="GO:0015035">
    <property type="term" value="F:protein-disulfide reductase activity"/>
    <property type="evidence" value="ECO:0007669"/>
    <property type="project" value="TreeGrafter"/>
</dbReference>
<organism evidence="2 3">
    <name type="scientific">Tilletiaria anomala (strain ATCC 24038 / CBS 436.72 / UBC 951)</name>
    <dbReference type="NCBI Taxonomy" id="1037660"/>
    <lineage>
        <taxon>Eukaryota</taxon>
        <taxon>Fungi</taxon>
        <taxon>Dikarya</taxon>
        <taxon>Basidiomycota</taxon>
        <taxon>Ustilaginomycotina</taxon>
        <taxon>Exobasidiomycetes</taxon>
        <taxon>Georgefischeriales</taxon>
        <taxon>Tilletiariaceae</taxon>
        <taxon>Tilletiaria</taxon>
    </lineage>
</organism>
<evidence type="ECO:0000313" key="3">
    <source>
        <dbReference type="Proteomes" id="UP000027361"/>
    </source>
</evidence>
<dbReference type="InParanoid" id="A0A066VAL7"/>
<evidence type="ECO:0000259" key="1">
    <source>
        <dbReference type="PROSITE" id="PS51352"/>
    </source>
</evidence>
<accession>A0A066VAL7</accession>
<dbReference type="PRINTS" id="PR00421">
    <property type="entry name" value="THIOREDOXIN"/>
</dbReference>
<comment type="caution">
    <text evidence="2">The sequence shown here is derived from an EMBL/GenBank/DDBJ whole genome shotgun (WGS) entry which is preliminary data.</text>
</comment>
<dbReference type="Pfam" id="PF00085">
    <property type="entry name" value="Thioredoxin"/>
    <property type="match status" value="1"/>
</dbReference>
<protein>
    <submittedName>
        <fullName evidence="2">Thioredoxin-like protein</fullName>
    </submittedName>
</protein>
<dbReference type="Gene3D" id="3.40.30.10">
    <property type="entry name" value="Glutaredoxin"/>
    <property type="match status" value="1"/>
</dbReference>
<dbReference type="OrthoDB" id="2121326at2759"/>
<evidence type="ECO:0000313" key="2">
    <source>
        <dbReference type="EMBL" id="KDN38511.1"/>
    </source>
</evidence>
<dbReference type="PANTHER" id="PTHR45663:SF11">
    <property type="entry name" value="GEO12009P1"/>
    <property type="match status" value="1"/>
</dbReference>
<dbReference type="Proteomes" id="UP000027361">
    <property type="component" value="Unassembled WGS sequence"/>
</dbReference>
<dbReference type="InterPro" id="IPR013766">
    <property type="entry name" value="Thioredoxin_domain"/>
</dbReference>
<dbReference type="AlphaFoldDB" id="A0A066VAL7"/>
<dbReference type="InterPro" id="IPR036249">
    <property type="entry name" value="Thioredoxin-like_sf"/>
</dbReference>
<sequence>MLSARSARTAAKPVTLATRTSVAFSSSRNSSSIARPLANQRRHHGVTIPKHTAAAAAGTPRLFHSSAKAMGGIHEDVSPDQFKQLVLTEGGAETETVLVDFFATWCHPCKLLAPTLHRIARDPESQVTLVSVDIDKYQELAGAFRISAVPTVIGFHKGKRVKQFSGFLSEDVIRQFIAAVKE</sequence>
<name>A0A066VAL7_TILAU</name>
<gene>
    <name evidence="2" type="ORF">K437DRAFT_276258</name>
</gene>
<dbReference type="STRING" id="1037660.A0A066VAL7"/>
<dbReference type="GeneID" id="25266711"/>
<dbReference type="PROSITE" id="PS51352">
    <property type="entry name" value="THIOREDOXIN_2"/>
    <property type="match status" value="1"/>
</dbReference>
<proteinExistence type="predicted"/>